<dbReference type="Gene3D" id="1.10.8.60">
    <property type="match status" value="1"/>
</dbReference>
<dbReference type="InterPro" id="IPR030828">
    <property type="entry name" value="HTH_TyrR"/>
</dbReference>
<feature type="domain" description="PAS" evidence="11">
    <location>
        <begin position="226"/>
        <end position="280"/>
    </location>
</feature>
<dbReference type="FunFam" id="1.10.8.60:FF:000014">
    <property type="entry name" value="DNA-binding transcriptional regulator NtrC"/>
    <property type="match status" value="1"/>
</dbReference>
<dbReference type="AlphaFoldDB" id="A0A1M6QIM5"/>
<dbReference type="Pfam" id="PF18024">
    <property type="entry name" value="HTH_50"/>
    <property type="match status" value="1"/>
</dbReference>
<keyword evidence="2" id="KW-0058">Aromatic hydrocarbons catabolism</keyword>
<dbReference type="PANTHER" id="PTHR32071:SF57">
    <property type="entry name" value="C4-DICARBOXYLATE TRANSPORT TRANSCRIPTIONAL REGULATORY PROTEIN DCTD"/>
    <property type="match status" value="1"/>
</dbReference>
<dbReference type="CDD" id="cd00130">
    <property type="entry name" value="PAS"/>
    <property type="match status" value="2"/>
</dbReference>
<keyword evidence="9" id="KW-0175">Coiled coil</keyword>
<dbReference type="SMART" id="SM00091">
    <property type="entry name" value="PAS"/>
    <property type="match status" value="2"/>
</dbReference>
<dbReference type="InterPro" id="IPR013767">
    <property type="entry name" value="PAS_fold"/>
</dbReference>
<keyword evidence="13" id="KW-0808">Transferase</keyword>
<gene>
    <name evidence="13" type="ORF">SAMN02745975_03858</name>
</gene>
<dbReference type="FunFam" id="3.40.50.300:FF:000006">
    <property type="entry name" value="DNA-binding transcriptional regulator NtrC"/>
    <property type="match status" value="1"/>
</dbReference>
<dbReference type="InterPro" id="IPR000032">
    <property type="entry name" value="HPr-like"/>
</dbReference>
<dbReference type="NCBIfam" id="TIGR00229">
    <property type="entry name" value="sensory_box"/>
    <property type="match status" value="2"/>
</dbReference>
<dbReference type="InterPro" id="IPR058031">
    <property type="entry name" value="AAA_lid_NorR"/>
</dbReference>
<dbReference type="SMART" id="SM00382">
    <property type="entry name" value="AAA"/>
    <property type="match status" value="1"/>
</dbReference>
<keyword evidence="5" id="KW-0238">DNA-binding</keyword>
<dbReference type="SUPFAM" id="SSF55594">
    <property type="entry name" value="HPr-like"/>
    <property type="match status" value="1"/>
</dbReference>
<dbReference type="PROSITE" id="PS51350">
    <property type="entry name" value="PTS_HPR_DOM"/>
    <property type="match status" value="1"/>
</dbReference>
<evidence type="ECO:0000256" key="3">
    <source>
        <dbReference type="ARBA" id="ARBA00022840"/>
    </source>
</evidence>
<organism evidence="13 14">
    <name type="scientific">Geosporobacter subterraneus DSM 17957</name>
    <dbReference type="NCBI Taxonomy" id="1121919"/>
    <lineage>
        <taxon>Bacteria</taxon>
        <taxon>Bacillati</taxon>
        <taxon>Bacillota</taxon>
        <taxon>Clostridia</taxon>
        <taxon>Peptostreptococcales</taxon>
        <taxon>Thermotaleaceae</taxon>
        <taxon>Geosporobacter</taxon>
    </lineage>
</organism>
<dbReference type="InterPro" id="IPR025662">
    <property type="entry name" value="Sigma_54_int_dom_ATP-bd_1"/>
</dbReference>
<dbReference type="Pfam" id="PF25601">
    <property type="entry name" value="AAA_lid_14"/>
    <property type="match status" value="1"/>
</dbReference>
<dbReference type="InterPro" id="IPR003593">
    <property type="entry name" value="AAA+_ATPase"/>
</dbReference>
<reference evidence="14" key="1">
    <citation type="submission" date="2016-11" db="EMBL/GenBank/DDBJ databases">
        <authorList>
            <person name="Varghese N."/>
            <person name="Submissions S."/>
        </authorList>
    </citation>
    <scope>NUCLEOTIDE SEQUENCE [LARGE SCALE GENOMIC DNA]</scope>
    <source>
        <strain evidence="14">DSM 17957</strain>
    </source>
</reference>
<dbReference type="Proteomes" id="UP000184536">
    <property type="component" value="Unassembled WGS sequence"/>
</dbReference>
<evidence type="ECO:0000313" key="14">
    <source>
        <dbReference type="Proteomes" id="UP000184536"/>
    </source>
</evidence>
<feature type="coiled-coil region" evidence="9">
    <location>
        <begin position="321"/>
        <end position="351"/>
    </location>
</feature>
<dbReference type="PROSITE" id="PS00675">
    <property type="entry name" value="SIGMA54_INTERACT_1"/>
    <property type="match status" value="1"/>
</dbReference>
<keyword evidence="7" id="KW-0804">Transcription</keyword>
<dbReference type="PROSITE" id="PS00688">
    <property type="entry name" value="SIGMA54_INTERACT_3"/>
    <property type="match status" value="1"/>
</dbReference>
<evidence type="ECO:0000256" key="9">
    <source>
        <dbReference type="SAM" id="Coils"/>
    </source>
</evidence>
<dbReference type="Gene3D" id="3.30.450.20">
    <property type="entry name" value="PAS domain"/>
    <property type="match status" value="2"/>
</dbReference>
<accession>A0A1M6QIM5</accession>
<feature type="domain" description="HPr" evidence="12">
    <location>
        <begin position="2"/>
        <end position="102"/>
    </location>
</feature>
<keyword evidence="6" id="KW-0010">Activator</keyword>
<dbReference type="PROSITE" id="PS50045">
    <property type="entry name" value="SIGMA54_INTERACT_4"/>
    <property type="match status" value="1"/>
</dbReference>
<evidence type="ECO:0000313" key="13">
    <source>
        <dbReference type="EMBL" id="SHK20082.1"/>
    </source>
</evidence>
<dbReference type="InterPro" id="IPR027417">
    <property type="entry name" value="P-loop_NTPase"/>
</dbReference>
<dbReference type="GO" id="GO:0005524">
    <property type="term" value="F:ATP binding"/>
    <property type="evidence" value="ECO:0007669"/>
    <property type="project" value="UniProtKB-KW"/>
</dbReference>
<dbReference type="PROSITE" id="PS50112">
    <property type="entry name" value="PAS"/>
    <property type="match status" value="2"/>
</dbReference>
<keyword evidence="1" id="KW-0547">Nucleotide-binding</keyword>
<dbReference type="SUPFAM" id="SSF52540">
    <property type="entry name" value="P-loop containing nucleoside triphosphate hydrolases"/>
    <property type="match status" value="1"/>
</dbReference>
<evidence type="ECO:0000256" key="1">
    <source>
        <dbReference type="ARBA" id="ARBA00022741"/>
    </source>
</evidence>
<dbReference type="InterPro" id="IPR002078">
    <property type="entry name" value="Sigma_54_int"/>
</dbReference>
<dbReference type="GO" id="GO:0003677">
    <property type="term" value="F:DNA binding"/>
    <property type="evidence" value="ECO:0007669"/>
    <property type="project" value="UniProtKB-KW"/>
</dbReference>
<dbReference type="EMBL" id="FQZV01000093">
    <property type="protein sequence ID" value="SHK20082.1"/>
    <property type="molecule type" value="Genomic_DNA"/>
</dbReference>
<evidence type="ECO:0000256" key="8">
    <source>
        <dbReference type="ARBA" id="ARBA00029500"/>
    </source>
</evidence>
<dbReference type="Gene3D" id="3.30.1340.10">
    <property type="entry name" value="HPr-like"/>
    <property type="match status" value="1"/>
</dbReference>
<dbReference type="InterPro" id="IPR009057">
    <property type="entry name" value="Homeodomain-like_sf"/>
</dbReference>
<evidence type="ECO:0000259" key="11">
    <source>
        <dbReference type="PROSITE" id="PS50112"/>
    </source>
</evidence>
<keyword evidence="4" id="KW-0805">Transcription regulation</keyword>
<dbReference type="Pfam" id="PF00381">
    <property type="entry name" value="PTS-HPr"/>
    <property type="match status" value="1"/>
</dbReference>
<dbReference type="InterPro" id="IPR035965">
    <property type="entry name" value="PAS-like_dom_sf"/>
</dbReference>
<evidence type="ECO:0000256" key="7">
    <source>
        <dbReference type="ARBA" id="ARBA00023163"/>
    </source>
</evidence>
<dbReference type="RefSeq" id="WP_207650471.1">
    <property type="nucleotide sequence ID" value="NZ_FQZV01000093.1"/>
</dbReference>
<dbReference type="PANTHER" id="PTHR32071">
    <property type="entry name" value="TRANSCRIPTIONAL REGULATORY PROTEIN"/>
    <property type="match status" value="1"/>
</dbReference>
<dbReference type="InterPro" id="IPR035895">
    <property type="entry name" value="HPr-like_sf"/>
</dbReference>
<evidence type="ECO:0000259" key="12">
    <source>
        <dbReference type="PROSITE" id="PS51350"/>
    </source>
</evidence>
<feature type="domain" description="Sigma-54 factor interaction" evidence="10">
    <location>
        <begin position="365"/>
        <end position="594"/>
    </location>
</feature>
<dbReference type="Gene3D" id="3.40.50.300">
    <property type="entry name" value="P-loop containing nucleotide triphosphate hydrolases"/>
    <property type="match status" value="1"/>
</dbReference>
<keyword evidence="3" id="KW-0067">ATP-binding</keyword>
<dbReference type="InterPro" id="IPR025944">
    <property type="entry name" value="Sigma_54_int_dom_CS"/>
</dbReference>
<evidence type="ECO:0000256" key="5">
    <source>
        <dbReference type="ARBA" id="ARBA00023125"/>
    </source>
</evidence>
<dbReference type="STRING" id="1121919.SAMN02745975_03858"/>
<sequence>MEHRMDVMIHNYKGIHARIAAMIVFRANQINNQYGVYMFIQKKNGKQKIPITSMVALASLGIKSGDEVTLLCQGDRGEEALRQMAQYLSGQIEINKANIDEVDTIIENTTLTSEKIFESLSNGLVVVDENNNITTFNRAAEIITGLKRENVIGKKAQEVLEDSKLHVVLHTGQEVKGARQKIGKTTIITNRTPVIVDDKIVGAVAIFQDISEIDRLSSELESVKELKERFHNILEHAHDAISMVDDQGIITYVNPAFEEMWQIQRQDILGKKIYDAFPQDVAIEVLRSGQKKLGARIQKEDGTKIISNASPIFINGIMKGVVATSKEVTELQKMMEKLEAAEAKVKYFQEELCRKDKFDEAFQNIIGKSGSLGEALTIALKAAKTSSTVLIRGESGTGKELLARAIHQASEKKNKPFIRVNCAAIPESLLESELFGHEKGAFTGAIRRKLGKFELANHGTIFLDEIGEISRDMQVKLLRVLQEREFERVGGLETIKCNVRVVAATNRNLEQAMQQGSFREDLYYRLNVIPITLPPLRDRKGDIPLLAEHFIEKISRKENMAVKGISKNVLNLLEAYHWPGNIRELENIIERALALGEGELLDEEALPGYLRAEHVTKAVELVNLVDGEIMTMEAYEKQIIQKALQKYKSFNRAGKALGLAHRTIALKARKYNLME</sequence>
<evidence type="ECO:0000256" key="4">
    <source>
        <dbReference type="ARBA" id="ARBA00023015"/>
    </source>
</evidence>
<evidence type="ECO:0000256" key="6">
    <source>
        <dbReference type="ARBA" id="ARBA00023159"/>
    </source>
</evidence>
<dbReference type="Pfam" id="PF00158">
    <property type="entry name" value="Sigma54_activat"/>
    <property type="match status" value="1"/>
</dbReference>
<dbReference type="Pfam" id="PF00989">
    <property type="entry name" value="PAS"/>
    <property type="match status" value="2"/>
</dbReference>
<protein>
    <recommendedName>
        <fullName evidence="8">HTH-type transcriptional regulatory protein TyrR</fullName>
    </recommendedName>
</protein>
<dbReference type="SUPFAM" id="SSF55785">
    <property type="entry name" value="PYP-like sensor domain (PAS domain)"/>
    <property type="match status" value="2"/>
</dbReference>
<evidence type="ECO:0000259" key="10">
    <source>
        <dbReference type="PROSITE" id="PS50045"/>
    </source>
</evidence>
<name>A0A1M6QIM5_9FIRM</name>
<proteinExistence type="predicted"/>
<evidence type="ECO:0000256" key="2">
    <source>
        <dbReference type="ARBA" id="ARBA00022797"/>
    </source>
</evidence>
<feature type="domain" description="PAS" evidence="11">
    <location>
        <begin position="109"/>
        <end position="161"/>
    </location>
</feature>
<dbReference type="InterPro" id="IPR000014">
    <property type="entry name" value="PAS"/>
</dbReference>
<dbReference type="GO" id="GO:0006355">
    <property type="term" value="P:regulation of DNA-templated transcription"/>
    <property type="evidence" value="ECO:0007669"/>
    <property type="project" value="InterPro"/>
</dbReference>
<dbReference type="SUPFAM" id="SSF46689">
    <property type="entry name" value="Homeodomain-like"/>
    <property type="match status" value="1"/>
</dbReference>
<keyword evidence="14" id="KW-1185">Reference proteome</keyword>
<dbReference type="Gene3D" id="1.10.10.60">
    <property type="entry name" value="Homeodomain-like"/>
    <property type="match status" value="1"/>
</dbReference>
<dbReference type="GO" id="GO:0016740">
    <property type="term" value="F:transferase activity"/>
    <property type="evidence" value="ECO:0007669"/>
    <property type="project" value="UniProtKB-KW"/>
</dbReference>
<dbReference type="CDD" id="cd00009">
    <property type="entry name" value="AAA"/>
    <property type="match status" value="1"/>
</dbReference>